<evidence type="ECO:0000313" key="3">
    <source>
        <dbReference type="Proteomes" id="UP000000311"/>
    </source>
</evidence>
<sequence length="166" mass="19352">MRIERLWKTNRKQHRLTTRDCALRRLVFPEKARRIYLRLRRDAPARNTWLRAFASRLEKRRDERGVACAGNNHENSLSTTVASIPEVHVSAAVDDIYSGEFSLRTRIADIRRGKTKSGKTQSNSASIIVKSERRDGERKNEKVNRRYTASGSKTTEESIQRRNRDR</sequence>
<dbReference type="EMBL" id="GL444207">
    <property type="protein sequence ID" value="EFN61213.1"/>
    <property type="molecule type" value="Genomic_DNA"/>
</dbReference>
<organism evidence="3">
    <name type="scientific">Camponotus floridanus</name>
    <name type="common">Florida carpenter ant</name>
    <dbReference type="NCBI Taxonomy" id="104421"/>
    <lineage>
        <taxon>Eukaryota</taxon>
        <taxon>Metazoa</taxon>
        <taxon>Ecdysozoa</taxon>
        <taxon>Arthropoda</taxon>
        <taxon>Hexapoda</taxon>
        <taxon>Insecta</taxon>
        <taxon>Pterygota</taxon>
        <taxon>Neoptera</taxon>
        <taxon>Endopterygota</taxon>
        <taxon>Hymenoptera</taxon>
        <taxon>Apocrita</taxon>
        <taxon>Aculeata</taxon>
        <taxon>Formicoidea</taxon>
        <taxon>Formicidae</taxon>
        <taxon>Formicinae</taxon>
        <taxon>Camponotus</taxon>
    </lineage>
</organism>
<proteinExistence type="predicted"/>
<dbReference type="Proteomes" id="UP000000311">
    <property type="component" value="Unassembled WGS sequence"/>
</dbReference>
<feature type="compositionally biased region" description="Basic and acidic residues" evidence="1">
    <location>
        <begin position="154"/>
        <end position="166"/>
    </location>
</feature>
<gene>
    <name evidence="2" type="ORF">EAG_12772</name>
</gene>
<feature type="compositionally biased region" description="Basic and acidic residues" evidence="1">
    <location>
        <begin position="130"/>
        <end position="144"/>
    </location>
</feature>
<reference evidence="2 3" key="1">
    <citation type="journal article" date="2010" name="Science">
        <title>Genomic comparison of the ants Camponotus floridanus and Harpegnathos saltator.</title>
        <authorList>
            <person name="Bonasio R."/>
            <person name="Zhang G."/>
            <person name="Ye C."/>
            <person name="Mutti N.S."/>
            <person name="Fang X."/>
            <person name="Qin N."/>
            <person name="Donahue G."/>
            <person name="Yang P."/>
            <person name="Li Q."/>
            <person name="Li C."/>
            <person name="Zhang P."/>
            <person name="Huang Z."/>
            <person name="Berger S.L."/>
            <person name="Reinberg D."/>
            <person name="Wang J."/>
            <person name="Liebig J."/>
        </authorList>
    </citation>
    <scope>NUCLEOTIDE SEQUENCE [LARGE SCALE GENOMIC DNA]</scope>
    <source>
        <strain evidence="3">C129</strain>
    </source>
</reference>
<protein>
    <submittedName>
        <fullName evidence="2">Uncharacterized protein</fullName>
    </submittedName>
</protein>
<evidence type="ECO:0000313" key="2">
    <source>
        <dbReference type="EMBL" id="EFN61213.1"/>
    </source>
</evidence>
<accession>E2AZH4</accession>
<dbReference type="AlphaFoldDB" id="E2AZH4"/>
<name>E2AZH4_CAMFO</name>
<keyword evidence="3" id="KW-1185">Reference proteome</keyword>
<dbReference type="InParanoid" id="E2AZH4"/>
<feature type="region of interest" description="Disordered" evidence="1">
    <location>
        <begin position="112"/>
        <end position="166"/>
    </location>
</feature>
<evidence type="ECO:0000256" key="1">
    <source>
        <dbReference type="SAM" id="MobiDB-lite"/>
    </source>
</evidence>